<organism evidence="3 4">
    <name type="scientific">Fasciolopsis buskii</name>
    <dbReference type="NCBI Taxonomy" id="27845"/>
    <lineage>
        <taxon>Eukaryota</taxon>
        <taxon>Metazoa</taxon>
        <taxon>Spiralia</taxon>
        <taxon>Lophotrochozoa</taxon>
        <taxon>Platyhelminthes</taxon>
        <taxon>Trematoda</taxon>
        <taxon>Digenea</taxon>
        <taxon>Plagiorchiida</taxon>
        <taxon>Echinostomata</taxon>
        <taxon>Echinostomatoidea</taxon>
        <taxon>Fasciolidae</taxon>
        <taxon>Fasciolopsis</taxon>
    </lineage>
</organism>
<accession>A0A8E0RXV6</accession>
<reference evidence="3" key="1">
    <citation type="submission" date="2019-05" db="EMBL/GenBank/DDBJ databases">
        <title>Annotation for the trematode Fasciolopsis buski.</title>
        <authorList>
            <person name="Choi Y.-J."/>
        </authorList>
    </citation>
    <scope>NUCLEOTIDE SEQUENCE</scope>
    <source>
        <strain evidence="3">HT</strain>
        <tissue evidence="3">Whole worm</tissue>
    </source>
</reference>
<evidence type="ECO:0000256" key="2">
    <source>
        <dbReference type="ARBA" id="ARBA00022737"/>
    </source>
</evidence>
<evidence type="ECO:0000313" key="4">
    <source>
        <dbReference type="Proteomes" id="UP000728185"/>
    </source>
</evidence>
<sequence>MNENVEARWWTGINDSAHPLGRSAHAIVSHGRYIYVVNGYTSTETGTCLYERTGLARYDPLTGSTCFLPVHWDYESARRRGFSIPLLNTSGMAVAIQPETKREPAYIYAFAGFSLLESFHTNALIRFQLPRSNQNVLSVAQSDPHAMCCHAQVVSGHGILSYILSLPAHTRTTEAFCLSALRAIQRRWTRVPGWRPNQLNAQSHCEPSPRDKLCMEYWRGRLYAFGGYGPRFSPHPHWPSRWIHWPFLLDPGSAHEWFPCELDRGWNNQLLVFNVSHRCWSLISQAEMSGGQAPSARAAHQSALDDSRGWLLIFGGRGPSVSFSMSPWNRQEVHRSEMYESGRLNDLHCLNLALLEWTRILTPLDRPEVNLDPGGLLPWPSGRSWMGLGLAPLENDYTHSSQSCLFTSPNSSKKNAQVLGHLCIVGGFSNTNHVLSDAWLIHVNQCPSHGLEAQAVAASDAGASSTTGPLITSYRTYRPAVTLLDGFSCNAPDVHAKLDSLLTVHQNGSSHSLVEADHYTPLPSDPFVREDMRYHLQLYAKGTFNPKQATRHPSSQFKPNRPFYRVAKLHTDLILFLLAQLMLHQPSTSTDELRLVESDRVLLAEELDRECITLLNTLRPSIQILSFLIRVLVKFMLPWESLSMILRETDAWLPRSAQTRLISELCLSRAAQSSPTFHLTLSDPDILDDFALLLPLDKIQIPAPYNANSSNANDQLSYHIRHAVLSVFLWSATSPLGRTVGEFAHPVPSLQFEGSESLLPVARFWHSMTYHSLDGTFYVFGGATVEAMERPVECYSLLEPRSLFGICLKRVATLVLRACLLHPPVTMSSSVIPHRCLCPTEPMCSLCTYLNSSLTDAVQSCLVQWLV</sequence>
<dbReference type="PANTHER" id="PTHR46228">
    <property type="entry name" value="KELCH DOMAIN-CONTAINING PROTEIN"/>
    <property type="match status" value="1"/>
</dbReference>
<dbReference type="OrthoDB" id="432528at2759"/>
<dbReference type="Proteomes" id="UP000728185">
    <property type="component" value="Unassembled WGS sequence"/>
</dbReference>
<keyword evidence="2" id="KW-0677">Repeat</keyword>
<dbReference type="Gene3D" id="2.120.10.80">
    <property type="entry name" value="Kelch-type beta propeller"/>
    <property type="match status" value="2"/>
</dbReference>
<keyword evidence="1" id="KW-0880">Kelch repeat</keyword>
<keyword evidence="4" id="KW-1185">Reference proteome</keyword>
<dbReference type="InterPro" id="IPR015915">
    <property type="entry name" value="Kelch-typ_b-propeller"/>
</dbReference>
<name>A0A8E0RXV6_9TREM</name>
<evidence type="ECO:0000313" key="3">
    <source>
        <dbReference type="EMBL" id="KAA0196572.1"/>
    </source>
</evidence>
<dbReference type="PANTHER" id="PTHR46228:SF2">
    <property type="entry name" value="KELCH REPEAT PROTEIN (AFU_ORTHOLOGUE AFUA_4G14350)"/>
    <property type="match status" value="1"/>
</dbReference>
<comment type="caution">
    <text evidence="3">The sequence shown here is derived from an EMBL/GenBank/DDBJ whole genome shotgun (WGS) entry which is preliminary data.</text>
</comment>
<protein>
    <submittedName>
        <fullName evidence="3">Kelch domain-containing protein 2</fullName>
    </submittedName>
</protein>
<dbReference type="SUPFAM" id="SSF117281">
    <property type="entry name" value="Kelch motif"/>
    <property type="match status" value="1"/>
</dbReference>
<gene>
    <name evidence="3" type="ORF">FBUS_02501</name>
</gene>
<evidence type="ECO:0000256" key="1">
    <source>
        <dbReference type="ARBA" id="ARBA00022441"/>
    </source>
</evidence>
<proteinExistence type="predicted"/>
<dbReference type="AlphaFoldDB" id="A0A8E0RXV6"/>
<dbReference type="EMBL" id="LUCM01002934">
    <property type="protein sequence ID" value="KAA0196572.1"/>
    <property type="molecule type" value="Genomic_DNA"/>
</dbReference>